<dbReference type="CDD" id="cd01838">
    <property type="entry name" value="Isoamyl_acetate_hydrolase_like"/>
    <property type="match status" value="1"/>
</dbReference>
<reference evidence="3 4" key="1">
    <citation type="journal article" date="2006" name="Science">
        <title>Phytophthora genome sequences uncover evolutionary origins and mechanisms of pathogenesis.</title>
        <authorList>
            <person name="Tyler B.M."/>
            <person name="Tripathy S."/>
            <person name="Zhang X."/>
            <person name="Dehal P."/>
            <person name="Jiang R.H."/>
            <person name="Aerts A."/>
            <person name="Arredondo F.D."/>
            <person name="Baxter L."/>
            <person name="Bensasson D."/>
            <person name="Beynon J.L."/>
            <person name="Chapman J."/>
            <person name="Damasceno C.M."/>
            <person name="Dorrance A.E."/>
            <person name="Dou D."/>
            <person name="Dickerman A.W."/>
            <person name="Dubchak I.L."/>
            <person name="Garbelotto M."/>
            <person name="Gijzen M."/>
            <person name="Gordon S.G."/>
            <person name="Govers F."/>
            <person name="Grunwald N.J."/>
            <person name="Huang W."/>
            <person name="Ivors K.L."/>
            <person name="Jones R.W."/>
            <person name="Kamoun S."/>
            <person name="Krampis K."/>
            <person name="Lamour K.H."/>
            <person name="Lee M.K."/>
            <person name="McDonald W.H."/>
            <person name="Medina M."/>
            <person name="Meijer H.J."/>
            <person name="Nordberg E.K."/>
            <person name="Maclean D.J."/>
            <person name="Ospina-Giraldo M.D."/>
            <person name="Morris P.F."/>
            <person name="Phuntumart V."/>
            <person name="Putnam N.H."/>
            <person name="Rash S."/>
            <person name="Rose J.K."/>
            <person name="Sakihama Y."/>
            <person name="Salamov A.A."/>
            <person name="Savidor A."/>
            <person name="Scheuring C.F."/>
            <person name="Smith B.M."/>
            <person name="Sobral B.W."/>
            <person name="Terry A."/>
            <person name="Torto-Alalibo T.A."/>
            <person name="Win J."/>
            <person name="Xu Z."/>
            <person name="Zhang H."/>
            <person name="Grigoriev I.V."/>
            <person name="Rokhsar D.S."/>
            <person name="Boore J.L."/>
        </authorList>
    </citation>
    <scope>NUCLEOTIDE SEQUENCE [LARGE SCALE GENOMIC DNA]</scope>
    <source>
        <strain evidence="3 4">P6497</strain>
    </source>
</reference>
<dbReference type="KEGG" id="psoj:PHYSODRAFT_464133"/>
<keyword evidence="1" id="KW-0378">Hydrolase</keyword>
<gene>
    <name evidence="3" type="ORF">PHYSODRAFT_464133</name>
</gene>
<protein>
    <recommendedName>
        <fullName evidence="2">SGNH hydrolase-type esterase domain-containing protein</fullName>
    </recommendedName>
</protein>
<name>G5A6X8_PHYSP</name>
<keyword evidence="4" id="KW-1185">Reference proteome</keyword>
<organism evidence="3 4">
    <name type="scientific">Phytophthora sojae (strain P6497)</name>
    <name type="common">Soybean stem and root rot agent</name>
    <name type="synonym">Phytophthora megasperma f. sp. glycines</name>
    <dbReference type="NCBI Taxonomy" id="1094619"/>
    <lineage>
        <taxon>Eukaryota</taxon>
        <taxon>Sar</taxon>
        <taxon>Stramenopiles</taxon>
        <taxon>Oomycota</taxon>
        <taxon>Peronosporomycetes</taxon>
        <taxon>Peronosporales</taxon>
        <taxon>Peronosporaceae</taxon>
        <taxon>Phytophthora</taxon>
    </lineage>
</organism>
<dbReference type="AlphaFoldDB" id="G5A6X8"/>
<dbReference type="InterPro" id="IPR036514">
    <property type="entry name" value="SGNH_hydro_sf"/>
</dbReference>
<dbReference type="EMBL" id="JH159160">
    <property type="protein sequence ID" value="EGZ09083.1"/>
    <property type="molecule type" value="Genomic_DNA"/>
</dbReference>
<dbReference type="InParanoid" id="G5A6X8"/>
<feature type="non-terminal residue" evidence="3">
    <location>
        <position position="1"/>
    </location>
</feature>
<dbReference type="Gene3D" id="3.40.50.1110">
    <property type="entry name" value="SGNH hydrolase"/>
    <property type="match status" value="1"/>
</dbReference>
<accession>G5A6X8</accession>
<feature type="non-terminal residue" evidence="3">
    <location>
        <position position="247"/>
    </location>
</feature>
<dbReference type="OMA" id="RANDACI"/>
<dbReference type="GeneID" id="20653365"/>
<dbReference type="PANTHER" id="PTHR14209">
    <property type="entry name" value="ISOAMYL ACETATE-HYDROLYZING ESTERASE 1"/>
    <property type="match status" value="1"/>
</dbReference>
<dbReference type="GO" id="GO:0016787">
    <property type="term" value="F:hydrolase activity"/>
    <property type="evidence" value="ECO:0007669"/>
    <property type="project" value="UniProtKB-KW"/>
</dbReference>
<proteinExistence type="predicted"/>
<sequence length="247" mass="27563">KSKPLFFFLGDSITEQAIDPAKGGYIPLLQNMVSRSADVVAHGLSGYNTRWVLKYAMPVVEEEIKSRTYTPSVVTIWFGTNDAVIMDGSRAEKHVSVENYQENLVTIVRKFQELLPSADILLITPPHVDDEARREHAEENTGKFKGVVDRSHARSGMYARACVETANKIGVPVLDLFTYFSSEPESVRNSLLWDGLHFTPKGHVIVSKLILDKMKSEFPAVEKALKTWKIIGASVLCETDPWVPGNT</sequence>
<evidence type="ECO:0000313" key="4">
    <source>
        <dbReference type="Proteomes" id="UP000002640"/>
    </source>
</evidence>
<dbReference type="Proteomes" id="UP000002640">
    <property type="component" value="Unassembled WGS sequence"/>
</dbReference>
<feature type="domain" description="SGNH hydrolase-type esterase" evidence="2">
    <location>
        <begin position="8"/>
        <end position="203"/>
    </location>
</feature>
<evidence type="ECO:0000256" key="1">
    <source>
        <dbReference type="ARBA" id="ARBA00022801"/>
    </source>
</evidence>
<dbReference type="PANTHER" id="PTHR14209:SF19">
    <property type="entry name" value="ISOAMYL ACETATE-HYDROLYZING ESTERASE 1 HOMOLOG"/>
    <property type="match status" value="1"/>
</dbReference>
<evidence type="ECO:0000313" key="3">
    <source>
        <dbReference type="EMBL" id="EGZ09083.1"/>
    </source>
</evidence>
<dbReference type="InterPro" id="IPR013830">
    <property type="entry name" value="SGNH_hydro"/>
</dbReference>
<dbReference type="FunFam" id="3.40.50.1110:FF:000002">
    <property type="entry name" value="isoamyl acetate-hydrolyzing esterase 1 homolog"/>
    <property type="match status" value="1"/>
</dbReference>
<dbReference type="STRING" id="1094619.G5A6X8"/>
<dbReference type="SUPFAM" id="SSF52266">
    <property type="entry name" value="SGNH hydrolase"/>
    <property type="match status" value="1"/>
</dbReference>
<dbReference type="InterPro" id="IPR045136">
    <property type="entry name" value="Iah1-like"/>
</dbReference>
<evidence type="ECO:0000259" key="2">
    <source>
        <dbReference type="Pfam" id="PF13472"/>
    </source>
</evidence>
<dbReference type="RefSeq" id="XP_009535716.1">
    <property type="nucleotide sequence ID" value="XM_009537421.1"/>
</dbReference>
<dbReference type="SMR" id="G5A6X8"/>
<dbReference type="Pfam" id="PF13472">
    <property type="entry name" value="Lipase_GDSL_2"/>
    <property type="match status" value="1"/>
</dbReference>